<keyword evidence="7" id="KW-0732">Signal</keyword>
<feature type="binding site" description="covalent" evidence="6">
    <location>
        <position position="114"/>
    </location>
    <ligand>
        <name>heme c</name>
        <dbReference type="ChEBI" id="CHEBI:61717"/>
        <label>3</label>
    </ligand>
</feature>
<evidence type="ECO:0000256" key="4">
    <source>
        <dbReference type="ARBA" id="ARBA00022982"/>
    </source>
</evidence>
<dbReference type="KEGG" id="thyd:TTHT_0349"/>
<evidence type="ECO:0000256" key="3">
    <source>
        <dbReference type="ARBA" id="ARBA00022723"/>
    </source>
</evidence>
<feature type="binding site" description="axial binding residue" evidence="6">
    <location>
        <position position="118"/>
    </location>
    <ligand>
        <name>heme c</name>
        <dbReference type="ChEBI" id="CHEBI:61717"/>
        <label>3</label>
    </ligand>
    <ligandPart>
        <name>Fe</name>
        <dbReference type="ChEBI" id="CHEBI:18248"/>
    </ligandPart>
</feature>
<dbReference type="AlphaFoldDB" id="A0A7R6SYL5"/>
<feature type="binding site" description="axial binding residue" evidence="6">
    <location>
        <position position="95"/>
    </location>
    <ligand>
        <name>heme c</name>
        <dbReference type="ChEBI" id="CHEBI:61717"/>
        <label>1</label>
    </ligand>
    <ligandPart>
        <name>Fe</name>
        <dbReference type="ChEBI" id="CHEBI:18248"/>
    </ligandPart>
</feature>
<feature type="binding site" description="covalent" evidence="6">
    <location>
        <position position="67"/>
    </location>
    <ligand>
        <name>heme c</name>
        <dbReference type="ChEBI" id="CHEBI:61717"/>
        <label>1</label>
    </ligand>
</feature>
<dbReference type="Pfam" id="PF02085">
    <property type="entry name" value="Cytochrom_CIII"/>
    <property type="match status" value="1"/>
</dbReference>
<dbReference type="RefSeq" id="WP_201328297.1">
    <property type="nucleotide sequence ID" value="NZ_AP017470.1"/>
</dbReference>
<name>A0A7R6SYL5_9BACT</name>
<dbReference type="InterPro" id="IPR020942">
    <property type="entry name" value="Cyt_c_III_dom"/>
</dbReference>
<proteinExistence type="predicted"/>
<feature type="binding site" description="axial binding residue" evidence="6">
    <location>
        <position position="56"/>
    </location>
    <ligand>
        <name>heme c</name>
        <dbReference type="ChEBI" id="CHEBI:61717"/>
        <label>1</label>
    </ligand>
    <ligandPart>
        <name>Fe</name>
        <dbReference type="ChEBI" id="CHEBI:18248"/>
    </ligandPart>
</feature>
<feature type="chain" id="PRO_5033031767" evidence="7">
    <location>
        <begin position="20"/>
        <end position="120"/>
    </location>
</feature>
<keyword evidence="4" id="KW-0249">Electron transport</keyword>
<dbReference type="SUPFAM" id="SSF48695">
    <property type="entry name" value="Multiheme cytochromes"/>
    <property type="match status" value="1"/>
</dbReference>
<evidence type="ECO:0000259" key="8">
    <source>
        <dbReference type="Pfam" id="PF02085"/>
    </source>
</evidence>
<dbReference type="GO" id="GO:0009055">
    <property type="term" value="F:electron transfer activity"/>
    <property type="evidence" value="ECO:0007669"/>
    <property type="project" value="InterPro"/>
</dbReference>
<dbReference type="InterPro" id="IPR036280">
    <property type="entry name" value="Multihaem_cyt_sf"/>
</dbReference>
<dbReference type="Gene3D" id="3.90.10.10">
    <property type="entry name" value="Cytochrome C3"/>
    <property type="match status" value="1"/>
</dbReference>
<comment type="cofactor">
    <cofactor evidence="6">
        <name>heme c</name>
        <dbReference type="ChEBI" id="CHEBI:61717"/>
    </cofactor>
    <text evidence="6">Binds 4 heme c groups covalently per monomer.</text>
</comment>
<keyword evidence="2 6" id="KW-0349">Heme</keyword>
<feature type="domain" description="Class III cytochrome C" evidence="8">
    <location>
        <begin position="32"/>
        <end position="118"/>
    </location>
</feature>
<feature type="binding site" description="axial binding residue" evidence="6">
    <location>
        <position position="98"/>
    </location>
    <ligand>
        <name>heme c</name>
        <dbReference type="ChEBI" id="CHEBI:61717"/>
        <label>1</label>
    </ligand>
    <ligandPart>
        <name>Fe</name>
        <dbReference type="ChEBI" id="CHEBI:18248"/>
    </ligandPart>
</feature>
<feature type="signal peptide" evidence="7">
    <location>
        <begin position="1"/>
        <end position="19"/>
    </location>
</feature>
<evidence type="ECO:0000256" key="6">
    <source>
        <dbReference type="PIRSR" id="PIRSR602322-1"/>
    </source>
</evidence>
<evidence type="ECO:0000313" key="10">
    <source>
        <dbReference type="Proteomes" id="UP000595564"/>
    </source>
</evidence>
<keyword evidence="10" id="KW-1185">Reference proteome</keyword>
<feature type="binding site" description="covalent" evidence="6">
    <location>
        <position position="117"/>
    </location>
    <ligand>
        <name>heme c</name>
        <dbReference type="ChEBI" id="CHEBI:61717"/>
        <label>3</label>
    </ligand>
</feature>
<dbReference type="GO" id="GO:0046872">
    <property type="term" value="F:metal ion binding"/>
    <property type="evidence" value="ECO:0007669"/>
    <property type="project" value="UniProtKB-KW"/>
</dbReference>
<dbReference type="PRINTS" id="PR00609">
    <property type="entry name" value="CYTOCHROMEC3"/>
</dbReference>
<feature type="binding site" description="axial binding residue" evidence="6">
    <location>
        <position position="51"/>
    </location>
    <ligand>
        <name>heme c</name>
        <dbReference type="ChEBI" id="CHEBI:61717"/>
        <label>1</label>
    </ligand>
    <ligandPart>
        <name>Fe</name>
        <dbReference type="ChEBI" id="CHEBI:18248"/>
    </ligandPart>
</feature>
<reference evidence="9 10" key="1">
    <citation type="journal article" date="2012" name="Extremophiles">
        <title>Thermotomaculum hydrothermale gen. nov., sp. nov., a novel heterotrophic thermophile within the phylum Acidobacteria from a deep-sea hydrothermal vent chimney in the Southern Okinawa Trough.</title>
        <authorList>
            <person name="Izumi H."/>
            <person name="Nunoura T."/>
            <person name="Miyazaki M."/>
            <person name="Mino S."/>
            <person name="Toki T."/>
            <person name="Takai K."/>
            <person name="Sako Y."/>
            <person name="Sawabe T."/>
            <person name="Nakagawa S."/>
        </authorList>
    </citation>
    <scope>NUCLEOTIDE SEQUENCE [LARGE SCALE GENOMIC DNA]</scope>
    <source>
        <strain evidence="9 10">AC55</strain>
    </source>
</reference>
<keyword evidence="3 6" id="KW-0479">Metal-binding</keyword>
<feature type="binding site" description="axial binding residue" evidence="6">
    <location>
        <position position="55"/>
    </location>
    <ligand>
        <name>heme c</name>
        <dbReference type="ChEBI" id="CHEBI:61717"/>
        <label>1</label>
    </ligand>
    <ligandPart>
        <name>Fe</name>
        <dbReference type="ChEBI" id="CHEBI:18248"/>
    </ligandPart>
</feature>
<accession>A0A7R6SYL5</accession>
<feature type="binding site" description="axial binding residue" evidence="6">
    <location>
        <position position="99"/>
    </location>
    <ligand>
        <name>heme c</name>
        <dbReference type="ChEBI" id="CHEBI:61717"/>
        <label>1</label>
    </ligand>
    <ligandPart>
        <name>Fe</name>
        <dbReference type="ChEBI" id="CHEBI:18248"/>
    </ligandPart>
</feature>
<dbReference type="InterPro" id="IPR002322">
    <property type="entry name" value="Cyt_c_III"/>
</dbReference>
<evidence type="ECO:0000256" key="1">
    <source>
        <dbReference type="ARBA" id="ARBA00022448"/>
    </source>
</evidence>
<keyword evidence="5 6" id="KW-0408">Iron</keyword>
<evidence type="ECO:0000256" key="2">
    <source>
        <dbReference type="ARBA" id="ARBA00022617"/>
    </source>
</evidence>
<gene>
    <name evidence="9" type="ORF">TTHT_0349</name>
</gene>
<dbReference type="EMBL" id="AP017470">
    <property type="protein sequence ID" value="BBB31965.1"/>
    <property type="molecule type" value="Genomic_DNA"/>
</dbReference>
<feature type="binding site" description="axial binding residue" evidence="6">
    <location>
        <position position="42"/>
    </location>
    <ligand>
        <name>heme c</name>
        <dbReference type="ChEBI" id="CHEBI:61717"/>
        <label>1</label>
    </ligand>
    <ligandPart>
        <name>Fe</name>
        <dbReference type="ChEBI" id="CHEBI:18248"/>
    </ligandPart>
</feature>
<feature type="binding site" description="axial binding residue" evidence="6">
    <location>
        <position position="70"/>
    </location>
    <ligand>
        <name>heme c</name>
        <dbReference type="ChEBI" id="CHEBI:61717"/>
        <label>1</label>
    </ligand>
    <ligandPart>
        <name>Fe</name>
        <dbReference type="ChEBI" id="CHEBI:18248"/>
    </ligandPart>
</feature>
<sequence length="120" mass="13287">MKKLLALVAVLFTATFLFAVTPPTKVTIDGAKHKKPAVEFPHKVHSDQYKCQDCHHTWDGKGTPAKCTTCHTLKGKDKAPKAFIAFHRGNKSRSCVMCHKDLKKAGKKTGPTKCSECHKK</sequence>
<dbReference type="Proteomes" id="UP000595564">
    <property type="component" value="Chromosome"/>
</dbReference>
<protein>
    <submittedName>
        <fullName evidence="9">Cytochrome c class III</fullName>
    </submittedName>
</protein>
<evidence type="ECO:0000256" key="5">
    <source>
        <dbReference type="ARBA" id="ARBA00023004"/>
    </source>
</evidence>
<keyword evidence="1" id="KW-0813">Transport</keyword>
<feature type="binding site" description="axial binding residue" evidence="6">
    <location>
        <position position="71"/>
    </location>
    <ligand>
        <name>heme c</name>
        <dbReference type="ChEBI" id="CHEBI:61717"/>
        <label>1</label>
    </ligand>
    <ligandPart>
        <name>Fe</name>
        <dbReference type="ChEBI" id="CHEBI:18248"/>
    </ligandPart>
</feature>
<organism evidence="9 10">
    <name type="scientific">Thermotomaculum hydrothermale</name>
    <dbReference type="NCBI Taxonomy" id="981385"/>
    <lineage>
        <taxon>Bacteria</taxon>
        <taxon>Pseudomonadati</taxon>
        <taxon>Acidobacteriota</taxon>
        <taxon>Holophagae</taxon>
        <taxon>Thermotomaculales</taxon>
        <taxon>Thermotomaculaceae</taxon>
        <taxon>Thermotomaculum</taxon>
    </lineage>
</organism>
<feature type="binding site" description="axial binding residue" evidence="6">
    <location>
        <position position="45"/>
    </location>
    <ligand>
        <name>heme c</name>
        <dbReference type="ChEBI" id="CHEBI:61717"/>
        <label>1</label>
    </ligand>
    <ligandPart>
        <name>Fe</name>
        <dbReference type="ChEBI" id="CHEBI:18248"/>
    </ligandPart>
</feature>
<dbReference type="CDD" id="cd08168">
    <property type="entry name" value="Cytochrom_C3"/>
    <property type="match status" value="1"/>
</dbReference>
<dbReference type="GO" id="GO:0020037">
    <property type="term" value="F:heme binding"/>
    <property type="evidence" value="ECO:0007669"/>
    <property type="project" value="InterPro"/>
</dbReference>
<evidence type="ECO:0000313" key="9">
    <source>
        <dbReference type="EMBL" id="BBB31965.1"/>
    </source>
</evidence>
<feature type="binding site" description="axial binding residue" evidence="6">
    <location>
        <position position="54"/>
    </location>
    <ligand>
        <name>heme c</name>
        <dbReference type="ChEBI" id="CHEBI:61717"/>
        <label>3</label>
    </ligand>
    <ligandPart>
        <name>Fe</name>
        <dbReference type="ChEBI" id="CHEBI:18248"/>
    </ligandPart>
</feature>
<evidence type="ECO:0000256" key="7">
    <source>
        <dbReference type="SAM" id="SignalP"/>
    </source>
</evidence>